<feature type="signal peptide" evidence="3">
    <location>
        <begin position="1"/>
        <end position="21"/>
    </location>
</feature>
<evidence type="ECO:0000256" key="3">
    <source>
        <dbReference type="SAM" id="SignalP"/>
    </source>
</evidence>
<keyword evidence="6" id="KW-1185">Reference proteome</keyword>
<dbReference type="Gene3D" id="3.40.50.410">
    <property type="entry name" value="von Willebrand factor, type A domain"/>
    <property type="match status" value="1"/>
</dbReference>
<reference evidence="5 6" key="1">
    <citation type="submission" date="2019-02" db="EMBL/GenBank/DDBJ databases">
        <title>Deep-cultivation of Planctomycetes and their phenomic and genomic characterization uncovers novel biology.</title>
        <authorList>
            <person name="Wiegand S."/>
            <person name="Jogler M."/>
            <person name="Boedeker C."/>
            <person name="Pinto D."/>
            <person name="Vollmers J."/>
            <person name="Rivas-Marin E."/>
            <person name="Kohn T."/>
            <person name="Peeters S.H."/>
            <person name="Heuer A."/>
            <person name="Rast P."/>
            <person name="Oberbeckmann S."/>
            <person name="Bunk B."/>
            <person name="Jeske O."/>
            <person name="Meyerdierks A."/>
            <person name="Storesund J.E."/>
            <person name="Kallscheuer N."/>
            <person name="Luecker S."/>
            <person name="Lage O.M."/>
            <person name="Pohl T."/>
            <person name="Merkel B.J."/>
            <person name="Hornburger P."/>
            <person name="Mueller R.-W."/>
            <person name="Bruemmer F."/>
            <person name="Labrenz M."/>
            <person name="Spormann A.M."/>
            <person name="Op den Camp H."/>
            <person name="Overmann J."/>
            <person name="Amann R."/>
            <person name="Jetten M.S.M."/>
            <person name="Mascher T."/>
            <person name="Medema M.H."/>
            <person name="Devos D.P."/>
            <person name="Kaster A.-K."/>
            <person name="Ovreas L."/>
            <person name="Rohde M."/>
            <person name="Galperin M.Y."/>
            <person name="Jogler C."/>
        </authorList>
    </citation>
    <scope>NUCLEOTIDE SEQUENCE [LARGE SCALE GENOMIC DNA]</scope>
    <source>
        <strain evidence="5 6">Q31a</strain>
    </source>
</reference>
<organism evidence="5 6">
    <name type="scientific">Aureliella helgolandensis</name>
    <dbReference type="NCBI Taxonomy" id="2527968"/>
    <lineage>
        <taxon>Bacteria</taxon>
        <taxon>Pseudomonadati</taxon>
        <taxon>Planctomycetota</taxon>
        <taxon>Planctomycetia</taxon>
        <taxon>Pirellulales</taxon>
        <taxon>Pirellulaceae</taxon>
        <taxon>Aureliella</taxon>
    </lineage>
</organism>
<dbReference type="Pfam" id="PF13768">
    <property type="entry name" value="VWA_3"/>
    <property type="match status" value="1"/>
</dbReference>
<evidence type="ECO:0000259" key="4">
    <source>
        <dbReference type="PROSITE" id="PS50234"/>
    </source>
</evidence>
<dbReference type="InterPro" id="IPR036465">
    <property type="entry name" value="vWFA_dom_sf"/>
</dbReference>
<dbReference type="InterPro" id="IPR019734">
    <property type="entry name" value="TPR_rpt"/>
</dbReference>
<feature type="repeat" description="TPR" evidence="1">
    <location>
        <begin position="349"/>
        <end position="382"/>
    </location>
</feature>
<evidence type="ECO:0000256" key="1">
    <source>
        <dbReference type="PROSITE-ProRule" id="PRU00339"/>
    </source>
</evidence>
<dbReference type="OrthoDB" id="291546at2"/>
<dbReference type="SMART" id="SM00327">
    <property type="entry name" value="VWA"/>
    <property type="match status" value="1"/>
</dbReference>
<gene>
    <name evidence="5" type="ORF">Q31a_49880</name>
</gene>
<keyword evidence="3" id="KW-0732">Signal</keyword>
<evidence type="ECO:0000313" key="6">
    <source>
        <dbReference type="Proteomes" id="UP000318017"/>
    </source>
</evidence>
<proteinExistence type="predicted"/>
<dbReference type="CDD" id="cd00198">
    <property type="entry name" value="vWFA"/>
    <property type="match status" value="1"/>
</dbReference>
<dbReference type="KEGG" id="ahel:Q31a_49880"/>
<feature type="region of interest" description="Disordered" evidence="2">
    <location>
        <begin position="1308"/>
        <end position="1331"/>
    </location>
</feature>
<feature type="domain" description="VWFA" evidence="4">
    <location>
        <begin position="62"/>
        <end position="233"/>
    </location>
</feature>
<dbReference type="InterPro" id="IPR002035">
    <property type="entry name" value="VWF_A"/>
</dbReference>
<dbReference type="Proteomes" id="UP000318017">
    <property type="component" value="Chromosome"/>
</dbReference>
<dbReference type="EMBL" id="CP036298">
    <property type="protein sequence ID" value="QDV26614.1"/>
    <property type="molecule type" value="Genomic_DNA"/>
</dbReference>
<name>A0A518GDD5_9BACT</name>
<sequence precursor="true">MSFAKPTWLLMALAIAPMVQAAQPQVSGVSRWATFQNADSEYFALSVQADPRGDYPVAEAYEVVVLFDTSATQTGQVRTDALEVLEELANSLTSASRVGLIACDVQAVPLSDGLVSSFDADWGTAVARLKKRVPLGTTDLGGALKAASAHFSGAPAQRTIVYIGDGINRSRFLSRDQQRQLVDELIEARITVSALAIGPFVDVETLAALANQTGGIVLSRDAIDESTQAMGRVLGQSTSLPVLWIEQAELPKSLASHFPQQFPPLRVDRDTVIVGQSTGIATAGKIQLHASSAGQAVDISWDAEPESSNPDMGFLASVTAQAARDGGLTLPALGSDGLRAMSFMLADSATEMVKSGQFALRAGQVDTAIRIAEEALKNDPNNAEAVSLLNAAQKQAGSAVPTGKFTQFGGAASDNSGFSALDETLGAGDLLAEEQAMRRAASQALEADVRQQLRVAQEQSGRDPTGVKNSLKLLLEELDSAVDLDAALRAQLQQHVRSAIQIAALKEARYLDRVQQAETVRSQADQAMRLLAETDRREESLKQLVEQFNFLMTSEEYLAASKEVAPEIGIISPNSTLHVVTREESSLASNQALLQKVFEAREQGVVDALRGVEEAAVAFDGVPPLVYPAPEVWQALSARRKERYGSINLAGGNDTEQRIYSALKQSVTPEYRQQPLQSIIDDLKDEYNIPIHINQTELAAVGVDPDFPIDLELPPLSLRSMLRLLFQQVDPPEVTYIIRDEVMLITSKDDAEAEPINKVYPVGDLVIPPTPMMGGGMGGMGGGMGGMGGGMGGMGGGMGGMGGGMGGMGGGMGGMGGGMGGMGGGMFAVPDDSTKSSEASPLALHQAGSSSNIDPWIERFAQCPEEDRPQLNEKLRSFVQGKVEVASAYLEINDQVQLTREFQEIVDLLNGLIAAGYPLPWMYQTLSLGMEACQYPDADIQRVLLSGLDFQGDTNHSFKLATYMAQRGMKQEALELLHDIAMVEPYRYDIYALALPLASELKDNEALRWTCKGILSKAWPIEQADLYQEARLLAITTQARLAQSGRVVESKAFEEEIRAAMVRDIAVRVNWSGQADLDIRVQEPAGTICSLSNPQTISGGVLLGDTSSASARATIDGYSEYYVCSEGYAGQYDILIRKIWGDVSGGKATVEIYTDFGTPEEQRIVKQIDVSERDAVVNVAVKNGHRVQPIAEAQLANIRQKQIKTSHAVLGQLAGDAASSDSSSNQAYDDFRQTLLNNARAARRGFGFPVGGGVVGYQPVITTIPEGASMFVTGVVSADRRYVRISPSPNFTGIGEISTFNFVSGGSTTTGGGTGTGTGTTTGGAQGGVGF</sequence>
<protein>
    <submittedName>
        <fullName evidence="5">von Willebrand factor type A domain protein</fullName>
    </submittedName>
</protein>
<dbReference type="RefSeq" id="WP_145082858.1">
    <property type="nucleotide sequence ID" value="NZ_CP036298.1"/>
</dbReference>
<dbReference type="PROSITE" id="PS50005">
    <property type="entry name" value="TPR"/>
    <property type="match status" value="1"/>
</dbReference>
<dbReference type="PROSITE" id="PS50234">
    <property type="entry name" value="VWFA"/>
    <property type="match status" value="1"/>
</dbReference>
<dbReference type="SUPFAM" id="SSF53300">
    <property type="entry name" value="vWA-like"/>
    <property type="match status" value="1"/>
</dbReference>
<feature type="chain" id="PRO_5021922551" evidence="3">
    <location>
        <begin position="22"/>
        <end position="1331"/>
    </location>
</feature>
<accession>A0A518GDD5</accession>
<keyword evidence="1" id="KW-0802">TPR repeat</keyword>
<evidence type="ECO:0000313" key="5">
    <source>
        <dbReference type="EMBL" id="QDV26614.1"/>
    </source>
</evidence>
<evidence type="ECO:0000256" key="2">
    <source>
        <dbReference type="SAM" id="MobiDB-lite"/>
    </source>
</evidence>